<dbReference type="EMBL" id="KZ819671">
    <property type="protein sequence ID" value="PWN26520.1"/>
    <property type="molecule type" value="Genomic_DNA"/>
</dbReference>
<keyword evidence="1" id="KW-0472">Membrane</keyword>
<dbReference type="AlphaFoldDB" id="A0A316UMR0"/>
<protein>
    <submittedName>
        <fullName evidence="2">Uncharacterized protein</fullName>
    </submittedName>
</protein>
<evidence type="ECO:0000256" key="1">
    <source>
        <dbReference type="SAM" id="Phobius"/>
    </source>
</evidence>
<feature type="transmembrane region" description="Helical" evidence="1">
    <location>
        <begin position="21"/>
        <end position="42"/>
    </location>
</feature>
<accession>A0A316UMR0</accession>
<evidence type="ECO:0000313" key="3">
    <source>
        <dbReference type="Proteomes" id="UP000245884"/>
    </source>
</evidence>
<dbReference type="Proteomes" id="UP000245884">
    <property type="component" value="Unassembled WGS sequence"/>
</dbReference>
<keyword evidence="3" id="KW-1185">Reference proteome</keyword>
<name>A0A316UMR0_9BASI</name>
<dbReference type="RefSeq" id="XP_025361132.1">
    <property type="nucleotide sequence ID" value="XM_025509564.1"/>
</dbReference>
<gene>
    <name evidence="2" type="ORF">BDZ90DRAFT_40535</name>
</gene>
<sequence>MIITGCLQAAASLHLPLITTLLYSAGLASLLFPLNLDLLILFHLPAGSPRRQCQHHQPSSRLAQYIEAILRLCIPSAFRRLRPPWHQSTLRQQYLCSSFTSPSGCSSLYPFFFFTSSLPTPSFRHPSSFAPPHLNTTLPPSFVFPPFLPPLQYKKTRKASSCFASRYGMIDRFYGTKTGPAHLKVAGVTALQSV</sequence>
<dbReference type="GeneID" id="37031387"/>
<organism evidence="2 3">
    <name type="scientific">Jaminaea rosea</name>
    <dbReference type="NCBI Taxonomy" id="1569628"/>
    <lineage>
        <taxon>Eukaryota</taxon>
        <taxon>Fungi</taxon>
        <taxon>Dikarya</taxon>
        <taxon>Basidiomycota</taxon>
        <taxon>Ustilaginomycotina</taxon>
        <taxon>Exobasidiomycetes</taxon>
        <taxon>Microstromatales</taxon>
        <taxon>Microstromatales incertae sedis</taxon>
        <taxon>Jaminaea</taxon>
    </lineage>
</organism>
<keyword evidence="1" id="KW-1133">Transmembrane helix</keyword>
<proteinExistence type="predicted"/>
<reference evidence="2 3" key="1">
    <citation type="journal article" date="2018" name="Mol. Biol. Evol.">
        <title>Broad Genomic Sampling Reveals a Smut Pathogenic Ancestry of the Fungal Clade Ustilaginomycotina.</title>
        <authorList>
            <person name="Kijpornyongpan T."/>
            <person name="Mondo S.J."/>
            <person name="Barry K."/>
            <person name="Sandor L."/>
            <person name="Lee J."/>
            <person name="Lipzen A."/>
            <person name="Pangilinan J."/>
            <person name="LaButti K."/>
            <person name="Hainaut M."/>
            <person name="Henrissat B."/>
            <person name="Grigoriev I.V."/>
            <person name="Spatafora J.W."/>
            <person name="Aime M.C."/>
        </authorList>
    </citation>
    <scope>NUCLEOTIDE SEQUENCE [LARGE SCALE GENOMIC DNA]</scope>
    <source>
        <strain evidence="2 3">MCA 5214</strain>
    </source>
</reference>
<keyword evidence="1" id="KW-0812">Transmembrane</keyword>
<evidence type="ECO:0000313" key="2">
    <source>
        <dbReference type="EMBL" id="PWN26520.1"/>
    </source>
</evidence>